<dbReference type="Proteomes" id="UP001321473">
    <property type="component" value="Unassembled WGS sequence"/>
</dbReference>
<dbReference type="AlphaFoldDB" id="A0AAQ4D9U5"/>
<gene>
    <name evidence="1" type="ORF">V5799_003133</name>
</gene>
<feature type="non-terminal residue" evidence="1">
    <location>
        <position position="1"/>
    </location>
</feature>
<evidence type="ECO:0000313" key="2">
    <source>
        <dbReference type="Proteomes" id="UP001321473"/>
    </source>
</evidence>
<name>A0AAQ4D9U5_AMBAM</name>
<evidence type="ECO:0000313" key="1">
    <source>
        <dbReference type="EMBL" id="KAK8759235.1"/>
    </source>
</evidence>
<accession>A0AAQ4D9U5</accession>
<evidence type="ECO:0008006" key="3">
    <source>
        <dbReference type="Google" id="ProtNLM"/>
    </source>
</evidence>
<dbReference type="EMBL" id="JARKHS020033286">
    <property type="protein sequence ID" value="KAK8759235.1"/>
    <property type="molecule type" value="Genomic_DNA"/>
</dbReference>
<reference evidence="1 2" key="1">
    <citation type="journal article" date="2023" name="Arcadia Sci">
        <title>De novo assembly of a long-read Amblyomma americanum tick genome.</title>
        <authorList>
            <person name="Chou S."/>
            <person name="Poskanzer K.E."/>
            <person name="Rollins M."/>
            <person name="Thuy-Boun P.S."/>
        </authorList>
    </citation>
    <scope>NUCLEOTIDE SEQUENCE [LARGE SCALE GENOMIC DNA]</scope>
    <source>
        <strain evidence="1">F_SG_1</strain>
        <tissue evidence="1">Salivary glands</tissue>
    </source>
</reference>
<comment type="caution">
    <text evidence="1">The sequence shown here is derived from an EMBL/GenBank/DDBJ whole genome shotgun (WGS) entry which is preliminary data.</text>
</comment>
<protein>
    <recommendedName>
        <fullName evidence="3">Nuclease harbi1-like protein</fullName>
    </recommendedName>
</protein>
<sequence length="142" mass="16036">MTKASFGKLLTLVRDRIIHPPNHKNPISPGERLAINLRFLATGGSMINVAMSYHIHVSTVSGILIETLPAIWGCLSPIVLRQPTPDELKFIRQEFATKWNFPNCVGCIDGKHFTVTCPTDSCRLERPTQRHRSHHMLIQLCQ</sequence>
<organism evidence="1 2">
    <name type="scientific">Amblyomma americanum</name>
    <name type="common">Lone star tick</name>
    <dbReference type="NCBI Taxonomy" id="6943"/>
    <lineage>
        <taxon>Eukaryota</taxon>
        <taxon>Metazoa</taxon>
        <taxon>Ecdysozoa</taxon>
        <taxon>Arthropoda</taxon>
        <taxon>Chelicerata</taxon>
        <taxon>Arachnida</taxon>
        <taxon>Acari</taxon>
        <taxon>Parasitiformes</taxon>
        <taxon>Ixodida</taxon>
        <taxon>Ixodoidea</taxon>
        <taxon>Ixodidae</taxon>
        <taxon>Amblyomminae</taxon>
        <taxon>Amblyomma</taxon>
    </lineage>
</organism>
<proteinExistence type="predicted"/>
<keyword evidence="2" id="KW-1185">Reference proteome</keyword>